<protein>
    <submittedName>
        <fullName evidence="1">Uncharacterized protein</fullName>
    </submittedName>
</protein>
<sequence>MAKGSVDVAAAILAAAIIQTTDRDKLLDPARDAVRLFRQVRKRLQRALEDEAEKDRVETVFKEAI</sequence>
<organism evidence="1 2">
    <name type="scientific">Labrys wisconsinensis</name>
    <dbReference type="NCBI Taxonomy" id="425677"/>
    <lineage>
        <taxon>Bacteria</taxon>
        <taxon>Pseudomonadati</taxon>
        <taxon>Pseudomonadota</taxon>
        <taxon>Alphaproteobacteria</taxon>
        <taxon>Hyphomicrobiales</taxon>
        <taxon>Xanthobacteraceae</taxon>
        <taxon>Labrys</taxon>
    </lineage>
</organism>
<reference evidence="1 2" key="1">
    <citation type="submission" date="2023-07" db="EMBL/GenBank/DDBJ databases">
        <title>Genomic Encyclopedia of Type Strains, Phase IV (KMG-IV): sequencing the most valuable type-strain genomes for metagenomic binning, comparative biology and taxonomic classification.</title>
        <authorList>
            <person name="Goeker M."/>
        </authorList>
    </citation>
    <scope>NUCLEOTIDE SEQUENCE [LARGE SCALE GENOMIC DNA]</scope>
    <source>
        <strain evidence="1 2">DSM 19619</strain>
    </source>
</reference>
<evidence type="ECO:0000313" key="1">
    <source>
        <dbReference type="EMBL" id="MDQ0469952.1"/>
    </source>
</evidence>
<comment type="caution">
    <text evidence="1">The sequence shown here is derived from an EMBL/GenBank/DDBJ whole genome shotgun (WGS) entry which is preliminary data.</text>
</comment>
<gene>
    <name evidence="1" type="ORF">QO011_002968</name>
</gene>
<dbReference type="RefSeq" id="WP_307273240.1">
    <property type="nucleotide sequence ID" value="NZ_JAUSVX010000005.1"/>
</dbReference>
<keyword evidence="2" id="KW-1185">Reference proteome</keyword>
<accession>A0ABU0J9U5</accession>
<name>A0ABU0J9U5_9HYPH</name>
<proteinExistence type="predicted"/>
<dbReference type="Proteomes" id="UP001242480">
    <property type="component" value="Unassembled WGS sequence"/>
</dbReference>
<dbReference type="EMBL" id="JAUSVX010000005">
    <property type="protein sequence ID" value="MDQ0469952.1"/>
    <property type="molecule type" value="Genomic_DNA"/>
</dbReference>
<evidence type="ECO:0000313" key="2">
    <source>
        <dbReference type="Proteomes" id="UP001242480"/>
    </source>
</evidence>